<dbReference type="Proteomes" id="UP000608530">
    <property type="component" value="Unassembled WGS sequence"/>
</dbReference>
<keyword evidence="2" id="KW-0812">Transmembrane</keyword>
<feature type="compositionally biased region" description="Basic and acidic residues" evidence="1">
    <location>
        <begin position="305"/>
        <end position="316"/>
    </location>
</feature>
<gene>
    <name evidence="3" type="ORF">JD276_08870</name>
</gene>
<protein>
    <submittedName>
        <fullName evidence="3">Uncharacterized protein</fullName>
    </submittedName>
</protein>
<feature type="compositionally biased region" description="Acidic residues" evidence="1">
    <location>
        <begin position="261"/>
        <end position="276"/>
    </location>
</feature>
<evidence type="ECO:0000256" key="1">
    <source>
        <dbReference type="SAM" id="MobiDB-lite"/>
    </source>
</evidence>
<feature type="transmembrane region" description="Helical" evidence="2">
    <location>
        <begin position="453"/>
        <end position="474"/>
    </location>
</feature>
<evidence type="ECO:0000313" key="4">
    <source>
        <dbReference type="Proteomes" id="UP000608530"/>
    </source>
</evidence>
<evidence type="ECO:0000313" key="3">
    <source>
        <dbReference type="EMBL" id="MBK0419144.1"/>
    </source>
</evidence>
<feature type="region of interest" description="Disordered" evidence="1">
    <location>
        <begin position="69"/>
        <end position="336"/>
    </location>
</feature>
<accession>A0A934Q6F2</accession>
<dbReference type="AlphaFoldDB" id="A0A934Q6F2"/>
<feature type="compositionally biased region" description="Low complexity" evidence="1">
    <location>
        <begin position="244"/>
        <end position="260"/>
    </location>
</feature>
<feature type="compositionally biased region" description="Basic and acidic residues" evidence="1">
    <location>
        <begin position="69"/>
        <end position="148"/>
    </location>
</feature>
<proteinExistence type="predicted"/>
<keyword evidence="4" id="KW-1185">Reference proteome</keyword>
<organism evidence="3 4">
    <name type="scientific">Leucobacter chromiisoli</name>
    <dbReference type="NCBI Taxonomy" id="2796471"/>
    <lineage>
        <taxon>Bacteria</taxon>
        <taxon>Bacillati</taxon>
        <taxon>Actinomycetota</taxon>
        <taxon>Actinomycetes</taxon>
        <taxon>Micrococcales</taxon>
        <taxon>Microbacteriaceae</taxon>
        <taxon>Leucobacter</taxon>
    </lineage>
</organism>
<feature type="compositionally biased region" description="Acidic residues" evidence="1">
    <location>
        <begin position="29"/>
        <end position="38"/>
    </location>
</feature>
<evidence type="ECO:0000256" key="2">
    <source>
        <dbReference type="SAM" id="Phobius"/>
    </source>
</evidence>
<reference evidence="3" key="1">
    <citation type="submission" date="2020-12" db="EMBL/GenBank/DDBJ databases">
        <title>Leucobacter sp. CAS1, isolated from Chromium sludge.</title>
        <authorList>
            <person name="Xu Z."/>
        </authorList>
    </citation>
    <scope>NUCLEOTIDE SEQUENCE</scope>
    <source>
        <strain evidence="3">CSA1</strain>
    </source>
</reference>
<dbReference type="EMBL" id="JAEHOH010000011">
    <property type="protein sequence ID" value="MBK0419144.1"/>
    <property type="molecule type" value="Genomic_DNA"/>
</dbReference>
<keyword evidence="2" id="KW-0472">Membrane</keyword>
<comment type="caution">
    <text evidence="3">The sequence shown here is derived from an EMBL/GenBank/DDBJ whole genome shotgun (WGS) entry which is preliminary data.</text>
</comment>
<sequence>MAEASSSPESEAPAPQSPAADDTGAIDLSDLEGVDEIEISPVDENGNPRSRREMRELRAQAIEALRAEAAREREAEAQRAEEAAVREAEEAAAREADAEAARLAEAAREQEAARLAEERCLAAERAETERAEAERAEAERAEAERAARQAEAAGEDAGGLAFDDVLAPTQPFTVADLQEAERPSDSAQAVDAEDVAEAHEPDEAAASDEAVPAAGEQKPRRRMPWRRNSEPQPAAEAALEDAVEQQPDPAPQDAPGTEAEAATEAEVLPEDREEAAEPGADAVPGAKSASSQSKGYSFPDIVPPEEWRSVFDDPETRVTPSPMPEQQANGQGGDFDDLISRAVAQEGGTGSSTSALILPSMPNDGRLSGPIGETGELFVTGSIDLPRSLGETGGHAALHESVEVDSEDTAFDHQAAREQGSGPVAARRAVSAMVPSSVPVVSETKKERSKLPLVLSLTGGALLLGVGALVVWGASNGMFG</sequence>
<feature type="region of interest" description="Disordered" evidence="1">
    <location>
        <begin position="1"/>
        <end position="55"/>
    </location>
</feature>
<dbReference type="RefSeq" id="WP_200115286.1">
    <property type="nucleotide sequence ID" value="NZ_JAEHOH010000011.1"/>
</dbReference>
<name>A0A934Q6F2_9MICO</name>
<keyword evidence="2" id="KW-1133">Transmembrane helix</keyword>
<feature type="compositionally biased region" description="Low complexity" evidence="1">
    <location>
        <begin position="1"/>
        <end position="20"/>
    </location>
</feature>